<dbReference type="AlphaFoldDB" id="A0A2U3K838"/>
<accession>A0A2U3K838</accession>
<protein>
    <submittedName>
        <fullName evidence="2">Uncharacterized protein</fullName>
    </submittedName>
</protein>
<evidence type="ECO:0000313" key="3">
    <source>
        <dbReference type="Proteomes" id="UP000238916"/>
    </source>
</evidence>
<feature type="compositionally biased region" description="Polar residues" evidence="1">
    <location>
        <begin position="7"/>
        <end position="16"/>
    </location>
</feature>
<dbReference type="EMBL" id="OMOF01000064">
    <property type="protein sequence ID" value="SPF35778.1"/>
    <property type="molecule type" value="Genomic_DNA"/>
</dbReference>
<reference evidence="3" key="1">
    <citation type="submission" date="2018-02" db="EMBL/GenBank/DDBJ databases">
        <authorList>
            <person name="Hausmann B."/>
        </authorList>
    </citation>
    <scope>NUCLEOTIDE SEQUENCE [LARGE SCALE GENOMIC DNA]</scope>
    <source>
        <strain evidence="3">Peat soil MAG SbF1</strain>
    </source>
</reference>
<evidence type="ECO:0000256" key="1">
    <source>
        <dbReference type="SAM" id="MobiDB-lite"/>
    </source>
</evidence>
<organism evidence="2 3">
    <name type="scientific">Candidatus Desulfosporosinus infrequens</name>
    <dbReference type="NCBI Taxonomy" id="2043169"/>
    <lineage>
        <taxon>Bacteria</taxon>
        <taxon>Bacillati</taxon>
        <taxon>Bacillota</taxon>
        <taxon>Clostridia</taxon>
        <taxon>Eubacteriales</taxon>
        <taxon>Desulfitobacteriaceae</taxon>
        <taxon>Desulfosporosinus</taxon>
    </lineage>
</organism>
<evidence type="ECO:0000313" key="2">
    <source>
        <dbReference type="EMBL" id="SPF35778.1"/>
    </source>
</evidence>
<gene>
    <name evidence="2" type="ORF">SBF1_1560016</name>
</gene>
<proteinExistence type="predicted"/>
<name>A0A2U3K838_9FIRM</name>
<feature type="region of interest" description="Disordered" evidence="1">
    <location>
        <begin position="1"/>
        <end position="27"/>
    </location>
</feature>
<sequence>MAGTINKEIQQKNPSVSEKRATVRQRKKYPSVGIRSWADWGNRGGNNTIDGRQGGASSILRKGYFLD</sequence>
<dbReference type="Proteomes" id="UP000238916">
    <property type="component" value="Unassembled WGS sequence"/>
</dbReference>